<dbReference type="GO" id="GO:0051787">
    <property type="term" value="F:misfolded protein binding"/>
    <property type="evidence" value="ECO:0007669"/>
    <property type="project" value="TreeGrafter"/>
</dbReference>
<dbReference type="GO" id="GO:0051087">
    <property type="term" value="F:protein-folding chaperone binding"/>
    <property type="evidence" value="ECO:0007669"/>
    <property type="project" value="TreeGrafter"/>
</dbReference>
<dbReference type="SUPFAM" id="SSF46565">
    <property type="entry name" value="Chaperone J-domain"/>
    <property type="match status" value="1"/>
</dbReference>
<keyword evidence="4 7" id="KW-0802">TPR repeat</keyword>
<dbReference type="SMART" id="SM00028">
    <property type="entry name" value="TPR"/>
    <property type="match status" value="8"/>
</dbReference>
<dbReference type="PROSITE" id="PS50005">
    <property type="entry name" value="TPR"/>
    <property type="match status" value="3"/>
</dbReference>
<dbReference type="InterPro" id="IPR036869">
    <property type="entry name" value="J_dom_sf"/>
</dbReference>
<evidence type="ECO:0000256" key="9">
    <source>
        <dbReference type="SAM" id="SignalP"/>
    </source>
</evidence>
<feature type="chain" id="PRO_5017281986" description="Tetratricopeptide repeat and J domain-containing co-chaperone DNJ1" evidence="9">
    <location>
        <begin position="24"/>
        <end position="523"/>
    </location>
</feature>
<dbReference type="STRING" id="658196.A0A397TDJ6"/>
<evidence type="ECO:0000256" key="7">
    <source>
        <dbReference type="PROSITE-ProRule" id="PRU00339"/>
    </source>
</evidence>
<evidence type="ECO:0000259" key="10">
    <source>
        <dbReference type="PROSITE" id="PS50076"/>
    </source>
</evidence>
<dbReference type="Gene3D" id="1.10.287.110">
    <property type="entry name" value="DnaJ domain"/>
    <property type="match status" value="1"/>
</dbReference>
<keyword evidence="12" id="KW-1185">Reference proteome</keyword>
<accession>A0A397TDJ6</accession>
<dbReference type="InterPro" id="IPR011990">
    <property type="entry name" value="TPR-like_helical_dom_sf"/>
</dbReference>
<dbReference type="AlphaFoldDB" id="A0A397TDJ6"/>
<reference evidence="11 12" key="1">
    <citation type="submission" date="2018-06" db="EMBL/GenBank/DDBJ databases">
        <title>Comparative genomics reveals the genomic features of Rhizophagus irregularis, R. cerebriforme, R. diaphanum and Gigaspora rosea, and their symbiotic lifestyle signature.</title>
        <authorList>
            <person name="Morin E."/>
            <person name="San Clemente H."/>
            <person name="Chen E.C.H."/>
            <person name="De La Providencia I."/>
            <person name="Hainaut M."/>
            <person name="Kuo A."/>
            <person name="Kohler A."/>
            <person name="Murat C."/>
            <person name="Tang N."/>
            <person name="Roy S."/>
            <person name="Loubradou J."/>
            <person name="Henrissat B."/>
            <person name="Grigoriev I.V."/>
            <person name="Corradi N."/>
            <person name="Roux C."/>
            <person name="Martin F.M."/>
        </authorList>
    </citation>
    <scope>NUCLEOTIDE SEQUENCE [LARGE SCALE GENOMIC DNA]</scope>
    <source>
        <strain evidence="11 12">DAOM 227022</strain>
    </source>
</reference>
<dbReference type="PROSITE" id="PS50076">
    <property type="entry name" value="DNAJ_2"/>
    <property type="match status" value="1"/>
</dbReference>
<evidence type="ECO:0000313" key="11">
    <source>
        <dbReference type="EMBL" id="RIA95036.1"/>
    </source>
</evidence>
<keyword evidence="3" id="KW-0677">Repeat</keyword>
<dbReference type="SMART" id="SM00271">
    <property type="entry name" value="DnaJ"/>
    <property type="match status" value="1"/>
</dbReference>
<feature type="repeat" description="TPR" evidence="7">
    <location>
        <begin position="61"/>
        <end position="94"/>
    </location>
</feature>
<dbReference type="PANTHER" id="PTHR44140:SF2">
    <property type="entry name" value="LD25575P"/>
    <property type="match status" value="1"/>
</dbReference>
<dbReference type="Proteomes" id="UP000265703">
    <property type="component" value="Unassembled WGS sequence"/>
</dbReference>
<evidence type="ECO:0000256" key="1">
    <source>
        <dbReference type="ARBA" id="ARBA00004319"/>
    </source>
</evidence>
<keyword evidence="8" id="KW-0175">Coiled coil</keyword>
<dbReference type="InterPro" id="IPR001623">
    <property type="entry name" value="DnaJ_domain"/>
</dbReference>
<sequence length="523" mass="60441">MKVHCFVLAIVPFFLSTTSLVFAEKSTQQYLEEGNEFFTNGQYDDALRSFGAAINQDPNKYLSYFRRAVTYLSMGRSTNALQDFTKILELKPDFDQALLQRAKLYLKDGSLTEARRDLQKYLKKNDKEIDAKQLLQSIDQAEKMIKDAEEALTKRKYDECIEFISKAIITSPRSSRLRLMRAECHLSKGEMEEGARDLSSASQLNPNDLDLLVRLVNLNYFILYDPKQSLQYIKQCIKYDPENKVCKNLKRKTKQFEDEVGRVSKHIEGYRFLAAVKMLIGTKESKGLIKEVDEELKTLKTLSEGKRKSELLMKLYAWACKAYAEIKDKSKEAVKWCSETLKLDENNVEALISRAEVYILEENYEGAMEDFKKAHDLTQGQDNRASRGYQKASKLHKQSKKKDYYKILRVPRTSSKKEIKKAYRKLAQEWHPDKYRGDMTLEQVEAKMASINEAYEVLSNDDLRARFDNGEDPNDPNGGSQPFFYSDNNPFMQFAREGFQFGGFPFGASDGEGGNQQYFFKFP</sequence>
<dbReference type="InterPro" id="IPR019734">
    <property type="entry name" value="TPR_rpt"/>
</dbReference>
<feature type="repeat" description="TPR" evidence="7">
    <location>
        <begin position="348"/>
        <end position="381"/>
    </location>
</feature>
<dbReference type="CDD" id="cd06257">
    <property type="entry name" value="DnaJ"/>
    <property type="match status" value="1"/>
</dbReference>
<evidence type="ECO:0000256" key="6">
    <source>
        <dbReference type="ARBA" id="ARBA00073740"/>
    </source>
</evidence>
<keyword evidence="2 9" id="KW-0732">Signal</keyword>
<evidence type="ECO:0000256" key="5">
    <source>
        <dbReference type="ARBA" id="ARBA00022824"/>
    </source>
</evidence>
<evidence type="ECO:0000256" key="2">
    <source>
        <dbReference type="ARBA" id="ARBA00022729"/>
    </source>
</evidence>
<dbReference type="PANTHER" id="PTHR44140">
    <property type="entry name" value="LD25575P"/>
    <property type="match status" value="1"/>
</dbReference>
<evidence type="ECO:0000256" key="8">
    <source>
        <dbReference type="SAM" id="Coils"/>
    </source>
</evidence>
<dbReference type="Pfam" id="PF13432">
    <property type="entry name" value="TPR_16"/>
    <property type="match status" value="1"/>
</dbReference>
<dbReference type="GO" id="GO:0005788">
    <property type="term" value="C:endoplasmic reticulum lumen"/>
    <property type="evidence" value="ECO:0007669"/>
    <property type="project" value="UniProtKB-SubCell"/>
</dbReference>
<dbReference type="SUPFAM" id="SSF48452">
    <property type="entry name" value="TPR-like"/>
    <property type="match status" value="2"/>
</dbReference>
<dbReference type="GO" id="GO:0034975">
    <property type="term" value="P:protein folding in endoplasmic reticulum"/>
    <property type="evidence" value="ECO:0007669"/>
    <property type="project" value="TreeGrafter"/>
</dbReference>
<feature type="domain" description="J" evidence="10">
    <location>
        <begin position="403"/>
        <end position="471"/>
    </location>
</feature>
<comment type="caution">
    <text evidence="11">The sequence shown here is derived from an EMBL/GenBank/DDBJ whole genome shotgun (WGS) entry which is preliminary data.</text>
</comment>
<proteinExistence type="predicted"/>
<organism evidence="11 12">
    <name type="scientific">Glomus cerebriforme</name>
    <dbReference type="NCBI Taxonomy" id="658196"/>
    <lineage>
        <taxon>Eukaryota</taxon>
        <taxon>Fungi</taxon>
        <taxon>Fungi incertae sedis</taxon>
        <taxon>Mucoromycota</taxon>
        <taxon>Glomeromycotina</taxon>
        <taxon>Glomeromycetes</taxon>
        <taxon>Glomerales</taxon>
        <taxon>Glomeraceae</taxon>
        <taxon>Glomus</taxon>
    </lineage>
</organism>
<dbReference type="EMBL" id="QKYT01000069">
    <property type="protein sequence ID" value="RIA95036.1"/>
    <property type="molecule type" value="Genomic_DNA"/>
</dbReference>
<feature type="repeat" description="TPR" evidence="7">
    <location>
        <begin position="27"/>
        <end position="60"/>
    </location>
</feature>
<gene>
    <name evidence="11" type="ORF">C1645_758649</name>
</gene>
<comment type="subcellular location">
    <subcellularLocation>
        <location evidence="1">Endoplasmic reticulum lumen</location>
    </subcellularLocation>
</comment>
<evidence type="ECO:0000313" key="12">
    <source>
        <dbReference type="Proteomes" id="UP000265703"/>
    </source>
</evidence>
<protein>
    <recommendedName>
        <fullName evidence="6">Tetratricopeptide repeat and J domain-containing co-chaperone DNJ1</fullName>
    </recommendedName>
</protein>
<evidence type="ECO:0000256" key="4">
    <source>
        <dbReference type="ARBA" id="ARBA00022803"/>
    </source>
</evidence>
<dbReference type="PRINTS" id="PR00625">
    <property type="entry name" value="JDOMAIN"/>
</dbReference>
<dbReference type="InterPro" id="IPR051727">
    <property type="entry name" value="DnaJ_C3_Co-chaperones"/>
</dbReference>
<name>A0A397TDJ6_9GLOM</name>
<feature type="coiled-coil region" evidence="8">
    <location>
        <begin position="111"/>
        <end position="158"/>
    </location>
</feature>
<evidence type="ECO:0000256" key="3">
    <source>
        <dbReference type="ARBA" id="ARBA00022737"/>
    </source>
</evidence>
<keyword evidence="5" id="KW-0256">Endoplasmic reticulum</keyword>
<dbReference type="OrthoDB" id="1726119at2759"/>
<dbReference type="FunFam" id="1.25.40.10:FF:000224">
    <property type="entry name" value="DnaJ and TPR domain protein"/>
    <property type="match status" value="1"/>
</dbReference>
<dbReference type="Pfam" id="PF00226">
    <property type="entry name" value="DnaJ"/>
    <property type="match status" value="1"/>
</dbReference>
<feature type="signal peptide" evidence="9">
    <location>
        <begin position="1"/>
        <end position="23"/>
    </location>
</feature>
<dbReference type="Gene3D" id="1.25.40.10">
    <property type="entry name" value="Tetratricopeptide repeat domain"/>
    <property type="match status" value="1"/>
</dbReference>